<dbReference type="Pfam" id="PF08241">
    <property type="entry name" value="Methyltransf_11"/>
    <property type="match status" value="1"/>
</dbReference>
<evidence type="ECO:0000256" key="2">
    <source>
        <dbReference type="SAM" id="MobiDB-lite"/>
    </source>
</evidence>
<feature type="domain" description="Methyltransferase type 11" evidence="4">
    <location>
        <begin position="1221"/>
        <end position="1270"/>
    </location>
</feature>
<sequence>MSSATEPVNPPHPGKLELIERVARGIEGPWRFADLGGLWAVHGVYAFHALAQPGCVGGTEVDTHPTRNFLSALADEPRLAYVQGNFGDREVFAKLPHFDVVFLFDTLLHQVSPDWGEILRMYASRASHVVIFNQQYTGEQSIRLLDLGEDAYFSNVPHDRNHPTYADLFRKLDEKHPAHDRNWRDVHHIWQWGITNNDLIARMAELGFEQTFHRDWGQVLDLARFENHAFIFSRIASRPISTAGADDAVAVGPTEAETEGHEDTALPDQLPALAAIEDDGTLVARPIGEQLRLMRAFRRSLRPGGELRIAAVGAQAHVLIERARYAGFTTATPHADTLVLHTADRRMVEGELPLVTIAIPAFKPGHFAACLKSALAQTYPRLQILVSDDSGNDLLRQIASRLATADRIEWIRNPATLGGRANFIQCIERARGDFIKFLCDDDVLEPDCVERMVEAFRSDPQATLVFSRRQRIDGDGKALSDDHHTEALAEQDCVFRGEALAGAVIALQSNFIGEPSTVMFRRADIAWIRPHYAAFDGHDDIRVVGDIAAWHNLLSQGDAVYIARPLSRFRIHAGQSQARPEVRELVASSWQKLAHGSHSLGFAHDPHPLVPHRKPGTTEWHIDPTLPLNRRLAARAHHTAATPAEPLAATVLRLVETALAPTAECAPALLRSDDYPRYEAAAELLAAGHRVDGAEALIALATEGTPVWEVYADLAEIALAQGERDAALELMQAATERAPDSARAVLGTATLQAEGGNFEGALSTLSPFLRKHPHDTGALTLVRRILGAASELSAVAWARLLADLRYEAAKLRAELSSRDVALETLRAAAASALSAAQDMLTTEVTPAPGVASTGAAASELPTQALSNESEALPDLQAPALAEDRRQLEVARALIASDKLAEATDILSALVLAGTPLADAYHDLGCIAVRQSDAETAISLFGMALERDPKSVSARRNLALTQGIEQRFEDALATLSPILRSGSVSNDDYGLVRDILGKAPTLGPVAWARLLADLRSPSDEQRHRLDDYDRMRDELAALRAANAPSKASPPPRPSKTSTAAGPGTNPPDLLTALGYLSAHELTGFKWFSEPESYLAWDKEIKDKQALIERHIAAQQRFPGYCGLCQHATTFTVSAGIQLEGHTHLREGMLCEHCHTHNRARVLGLSIERAVSHIGSGARVLLMEATTPLYDHLSSRLPNLIGSEFQSTDIRGGAPVSIGGRTVRHENILRLSFADQSLDVVAHADLLEHVPDVETALAECFRVLRTGGQLVFSAPFSQTMSVSRKRATLDASGEITHLFPAEYHGTHLAYYNFGWDLLDICRSAGFSSVRLGVCFDPLQGLLSTGRFGGYFMQPIVISCTR</sequence>
<dbReference type="GO" id="GO:0016757">
    <property type="term" value="F:glycosyltransferase activity"/>
    <property type="evidence" value="ECO:0007669"/>
    <property type="project" value="UniProtKB-KW"/>
</dbReference>
<dbReference type="SUPFAM" id="SSF53335">
    <property type="entry name" value="S-adenosyl-L-methionine-dependent methyltransferases"/>
    <property type="match status" value="2"/>
</dbReference>
<evidence type="ECO:0000256" key="1">
    <source>
        <dbReference type="PROSITE-ProRule" id="PRU00339"/>
    </source>
</evidence>
<dbReference type="Gene3D" id="1.25.40.10">
    <property type="entry name" value="Tetratricopeptide repeat domain"/>
    <property type="match status" value="2"/>
</dbReference>
<comment type="caution">
    <text evidence="5">The sequence shown here is derived from an EMBL/GenBank/DDBJ whole genome shotgun (WGS) entry which is preliminary data.</text>
</comment>
<keyword evidence="6" id="KW-1185">Reference proteome</keyword>
<dbReference type="Proteomes" id="UP001597158">
    <property type="component" value="Unassembled WGS sequence"/>
</dbReference>
<keyword evidence="1" id="KW-0802">TPR repeat</keyword>
<dbReference type="Pfam" id="PF00535">
    <property type="entry name" value="Glycos_transf_2"/>
    <property type="match status" value="1"/>
</dbReference>
<evidence type="ECO:0000259" key="4">
    <source>
        <dbReference type="Pfam" id="PF08241"/>
    </source>
</evidence>
<name>A0ABW3WGH0_9RHOO</name>
<evidence type="ECO:0000259" key="3">
    <source>
        <dbReference type="Pfam" id="PF00535"/>
    </source>
</evidence>
<dbReference type="EMBL" id="JBHTMC010000024">
    <property type="protein sequence ID" value="MFD1264214.1"/>
    <property type="molecule type" value="Genomic_DNA"/>
</dbReference>
<feature type="repeat" description="TPR" evidence="1">
    <location>
        <begin position="708"/>
        <end position="741"/>
    </location>
</feature>
<feature type="domain" description="Glycosyltransferase 2-like" evidence="3">
    <location>
        <begin position="367"/>
        <end position="483"/>
    </location>
</feature>
<dbReference type="Pfam" id="PF13432">
    <property type="entry name" value="TPR_16"/>
    <property type="match status" value="1"/>
</dbReference>
<feature type="repeat" description="TPR" evidence="1">
    <location>
        <begin position="917"/>
        <end position="950"/>
    </location>
</feature>
<protein>
    <submittedName>
        <fullName evidence="5">Glycosyltransferase</fullName>
        <ecNumber evidence="5">2.4.-.-</ecNumber>
    </submittedName>
</protein>
<keyword evidence="5" id="KW-0328">Glycosyltransferase</keyword>
<dbReference type="RefSeq" id="WP_277831028.1">
    <property type="nucleotide sequence ID" value="NZ_JARQZE010000002.1"/>
</dbReference>
<dbReference type="EC" id="2.4.-.-" evidence="5"/>
<dbReference type="PROSITE" id="PS50005">
    <property type="entry name" value="TPR"/>
    <property type="match status" value="2"/>
</dbReference>
<accession>A0ABW3WGH0</accession>
<dbReference type="Pfam" id="PF14559">
    <property type="entry name" value="TPR_19"/>
    <property type="match status" value="1"/>
</dbReference>
<dbReference type="InterPro" id="IPR013216">
    <property type="entry name" value="Methyltransf_11"/>
</dbReference>
<evidence type="ECO:0000313" key="6">
    <source>
        <dbReference type="Proteomes" id="UP001597158"/>
    </source>
</evidence>
<dbReference type="Gene3D" id="3.40.50.150">
    <property type="entry name" value="Vaccinia Virus protein VP39"/>
    <property type="match status" value="1"/>
</dbReference>
<dbReference type="InterPro" id="IPR011990">
    <property type="entry name" value="TPR-like_helical_dom_sf"/>
</dbReference>
<keyword evidence="5" id="KW-0808">Transferase</keyword>
<dbReference type="InterPro" id="IPR019734">
    <property type="entry name" value="TPR_rpt"/>
</dbReference>
<dbReference type="SUPFAM" id="SSF53448">
    <property type="entry name" value="Nucleotide-diphospho-sugar transferases"/>
    <property type="match status" value="1"/>
</dbReference>
<dbReference type="SMART" id="SM00028">
    <property type="entry name" value="TPR"/>
    <property type="match status" value="2"/>
</dbReference>
<dbReference type="SUPFAM" id="SSF48452">
    <property type="entry name" value="TPR-like"/>
    <property type="match status" value="1"/>
</dbReference>
<dbReference type="InterPro" id="IPR029063">
    <property type="entry name" value="SAM-dependent_MTases_sf"/>
</dbReference>
<proteinExistence type="predicted"/>
<gene>
    <name evidence="5" type="ORF">ACFQ4M_11515</name>
</gene>
<dbReference type="InterPro" id="IPR029044">
    <property type="entry name" value="Nucleotide-diphossugar_trans"/>
</dbReference>
<organism evidence="5 6">
    <name type="scientific">Thauera mechernichensis</name>
    <dbReference type="NCBI Taxonomy" id="82788"/>
    <lineage>
        <taxon>Bacteria</taxon>
        <taxon>Pseudomonadati</taxon>
        <taxon>Pseudomonadota</taxon>
        <taxon>Betaproteobacteria</taxon>
        <taxon>Rhodocyclales</taxon>
        <taxon>Zoogloeaceae</taxon>
        <taxon>Thauera</taxon>
    </lineage>
</organism>
<evidence type="ECO:0000313" key="5">
    <source>
        <dbReference type="EMBL" id="MFD1264214.1"/>
    </source>
</evidence>
<reference evidence="6" key="1">
    <citation type="journal article" date="2019" name="Int. J. Syst. Evol. Microbiol.">
        <title>The Global Catalogue of Microorganisms (GCM) 10K type strain sequencing project: providing services to taxonomists for standard genome sequencing and annotation.</title>
        <authorList>
            <consortium name="The Broad Institute Genomics Platform"/>
            <consortium name="The Broad Institute Genome Sequencing Center for Infectious Disease"/>
            <person name="Wu L."/>
            <person name="Ma J."/>
        </authorList>
    </citation>
    <scope>NUCLEOTIDE SEQUENCE [LARGE SCALE GENOMIC DNA]</scope>
    <source>
        <strain evidence="6">CCUG 48884</strain>
    </source>
</reference>
<dbReference type="PANTHER" id="PTHR22916">
    <property type="entry name" value="GLYCOSYLTRANSFERASE"/>
    <property type="match status" value="1"/>
</dbReference>
<dbReference type="PANTHER" id="PTHR22916:SF3">
    <property type="entry name" value="UDP-GLCNAC:BETAGAL BETA-1,3-N-ACETYLGLUCOSAMINYLTRANSFERASE-LIKE PROTEIN 1"/>
    <property type="match status" value="1"/>
</dbReference>
<feature type="region of interest" description="Disordered" evidence="2">
    <location>
        <begin position="1039"/>
        <end position="1064"/>
    </location>
</feature>
<dbReference type="InterPro" id="IPR001173">
    <property type="entry name" value="Glyco_trans_2-like"/>
</dbReference>
<dbReference type="Gene3D" id="3.90.550.10">
    <property type="entry name" value="Spore Coat Polysaccharide Biosynthesis Protein SpsA, Chain A"/>
    <property type="match status" value="1"/>
</dbReference>